<proteinExistence type="predicted"/>
<dbReference type="Proteomes" id="UP000315295">
    <property type="component" value="Unassembled WGS sequence"/>
</dbReference>
<evidence type="ECO:0000313" key="2">
    <source>
        <dbReference type="Proteomes" id="UP000315295"/>
    </source>
</evidence>
<protein>
    <submittedName>
        <fullName evidence="1">Uncharacterized protein</fullName>
    </submittedName>
</protein>
<name>A0A540N3N0_MALBA</name>
<accession>A0A540N3N0</accession>
<gene>
    <name evidence="1" type="ORF">C1H46_008784</name>
</gene>
<comment type="caution">
    <text evidence="1">The sequence shown here is derived from an EMBL/GenBank/DDBJ whole genome shotgun (WGS) entry which is preliminary data.</text>
</comment>
<keyword evidence="2" id="KW-1185">Reference proteome</keyword>
<organism evidence="1 2">
    <name type="scientific">Malus baccata</name>
    <name type="common">Siberian crab apple</name>
    <name type="synonym">Pyrus baccata</name>
    <dbReference type="NCBI Taxonomy" id="106549"/>
    <lineage>
        <taxon>Eukaryota</taxon>
        <taxon>Viridiplantae</taxon>
        <taxon>Streptophyta</taxon>
        <taxon>Embryophyta</taxon>
        <taxon>Tracheophyta</taxon>
        <taxon>Spermatophyta</taxon>
        <taxon>Magnoliopsida</taxon>
        <taxon>eudicotyledons</taxon>
        <taxon>Gunneridae</taxon>
        <taxon>Pentapetalae</taxon>
        <taxon>rosids</taxon>
        <taxon>fabids</taxon>
        <taxon>Rosales</taxon>
        <taxon>Rosaceae</taxon>
        <taxon>Amygdaloideae</taxon>
        <taxon>Maleae</taxon>
        <taxon>Malus</taxon>
    </lineage>
</organism>
<dbReference type="EMBL" id="VIEB01000118">
    <property type="protein sequence ID" value="TQE05651.1"/>
    <property type="molecule type" value="Genomic_DNA"/>
</dbReference>
<reference evidence="1 2" key="1">
    <citation type="journal article" date="2019" name="G3 (Bethesda)">
        <title>Sequencing of a Wild Apple (Malus baccata) Genome Unravels the Differences Between Cultivated and Wild Apple Species Regarding Disease Resistance and Cold Tolerance.</title>
        <authorList>
            <person name="Chen X."/>
        </authorList>
    </citation>
    <scope>NUCLEOTIDE SEQUENCE [LARGE SCALE GENOMIC DNA]</scope>
    <source>
        <strain evidence="2">cv. Shandingzi</strain>
        <tissue evidence="1">Leaves</tissue>
    </source>
</reference>
<sequence length="101" mass="11230">MEPDAGIGPVNKLNETLKLSNVLQFSKLDGIVPERKFRERSRSVAVSVEAALTLRVGGWKLQKLRPLETTSFFGKAVKEELSFNGCFDGGGRHWAHSFGPW</sequence>
<dbReference type="AlphaFoldDB" id="A0A540N3N0"/>
<evidence type="ECO:0000313" key="1">
    <source>
        <dbReference type="EMBL" id="TQE05651.1"/>
    </source>
</evidence>